<keyword evidence="3" id="KW-1185">Reference proteome</keyword>
<dbReference type="AlphaFoldDB" id="A0AAV6IX06"/>
<evidence type="ECO:0000313" key="3">
    <source>
        <dbReference type="Proteomes" id="UP000823749"/>
    </source>
</evidence>
<evidence type="ECO:0000256" key="1">
    <source>
        <dbReference type="SAM" id="MobiDB-lite"/>
    </source>
</evidence>
<feature type="region of interest" description="Disordered" evidence="1">
    <location>
        <begin position="114"/>
        <end position="175"/>
    </location>
</feature>
<comment type="caution">
    <text evidence="2">The sequence shown here is derived from an EMBL/GenBank/DDBJ whole genome shotgun (WGS) entry which is preliminary data.</text>
</comment>
<gene>
    <name evidence="2" type="ORF">RHGRI_026948</name>
</gene>
<dbReference type="Proteomes" id="UP000823749">
    <property type="component" value="Chromosome 9"/>
</dbReference>
<organism evidence="2 3">
    <name type="scientific">Rhododendron griersonianum</name>
    <dbReference type="NCBI Taxonomy" id="479676"/>
    <lineage>
        <taxon>Eukaryota</taxon>
        <taxon>Viridiplantae</taxon>
        <taxon>Streptophyta</taxon>
        <taxon>Embryophyta</taxon>
        <taxon>Tracheophyta</taxon>
        <taxon>Spermatophyta</taxon>
        <taxon>Magnoliopsida</taxon>
        <taxon>eudicotyledons</taxon>
        <taxon>Gunneridae</taxon>
        <taxon>Pentapetalae</taxon>
        <taxon>asterids</taxon>
        <taxon>Ericales</taxon>
        <taxon>Ericaceae</taxon>
        <taxon>Ericoideae</taxon>
        <taxon>Rhodoreae</taxon>
        <taxon>Rhododendron</taxon>
    </lineage>
</organism>
<dbReference type="EMBL" id="JACTNZ010000009">
    <property type="protein sequence ID" value="KAG5532495.1"/>
    <property type="molecule type" value="Genomic_DNA"/>
</dbReference>
<accession>A0AAV6IX06</accession>
<sequence length="252" mass="27564">MLTTTGNTYKLRERHCRCTVGVPEEDPVDFEADPSPTRTVEHLAMVAGSRRRPASTVGAPASVIEVRRWLADGRQWSPVAGFGKKAVGGQKEGCRGAGFRLMTQKQTSEAAIYRNQQLEESPEGRRRQAKASECRRWQGESRRGLPETGLDPEGSPEGGKSWGRVGEGWDRDGERRQVVGDDGLTSVMTGLGSPVVDEHWVCVSRGRRNWCAVIQLPSQTLLLSVSDKACRLIGMLFPGGCKQAKSSRIVGC</sequence>
<protein>
    <submittedName>
        <fullName evidence="2">Uncharacterized protein</fullName>
    </submittedName>
</protein>
<name>A0AAV6IX06_9ERIC</name>
<feature type="compositionally biased region" description="Basic and acidic residues" evidence="1">
    <location>
        <begin position="122"/>
        <end position="145"/>
    </location>
</feature>
<proteinExistence type="predicted"/>
<reference evidence="2" key="1">
    <citation type="submission" date="2020-08" db="EMBL/GenBank/DDBJ databases">
        <title>Plant Genome Project.</title>
        <authorList>
            <person name="Zhang R.-G."/>
        </authorList>
    </citation>
    <scope>NUCLEOTIDE SEQUENCE</scope>
    <source>
        <strain evidence="2">WSP0</strain>
        <tissue evidence="2">Leaf</tissue>
    </source>
</reference>
<evidence type="ECO:0000313" key="2">
    <source>
        <dbReference type="EMBL" id="KAG5532495.1"/>
    </source>
</evidence>